<keyword evidence="2" id="KW-0540">Nuclease</keyword>
<dbReference type="SUPFAM" id="SSF69065">
    <property type="entry name" value="RNase III domain-like"/>
    <property type="match status" value="1"/>
</dbReference>
<dbReference type="InterPro" id="IPR000999">
    <property type="entry name" value="RNase_III_dom"/>
</dbReference>
<evidence type="ECO:0000256" key="2">
    <source>
        <dbReference type="ARBA" id="ARBA00022722"/>
    </source>
</evidence>
<dbReference type="Pfam" id="PF14622">
    <property type="entry name" value="Ribonucleas_3_3"/>
    <property type="match status" value="1"/>
</dbReference>
<dbReference type="Gene3D" id="1.10.1520.10">
    <property type="entry name" value="Ribonuclease III domain"/>
    <property type="match status" value="1"/>
</dbReference>
<dbReference type="PROSITE" id="PS50142">
    <property type="entry name" value="RNASE_3_2"/>
    <property type="match status" value="1"/>
</dbReference>
<name>A0A6C0FBP7_9ZZZZ</name>
<evidence type="ECO:0000256" key="3">
    <source>
        <dbReference type="ARBA" id="ARBA00022759"/>
    </source>
</evidence>
<dbReference type="EMBL" id="MN738747">
    <property type="protein sequence ID" value="QHT36595.1"/>
    <property type="molecule type" value="Genomic_DNA"/>
</dbReference>
<dbReference type="Gene3D" id="3.30.160.20">
    <property type="match status" value="1"/>
</dbReference>
<evidence type="ECO:0008006" key="9">
    <source>
        <dbReference type="Google" id="ProtNLM"/>
    </source>
</evidence>
<evidence type="ECO:0000256" key="1">
    <source>
        <dbReference type="ARBA" id="ARBA00010183"/>
    </source>
</evidence>
<accession>A0A6C0FBP7</accession>
<keyword evidence="4" id="KW-0378">Hydrolase</keyword>
<evidence type="ECO:0000259" key="7">
    <source>
        <dbReference type="PROSITE" id="PS50142"/>
    </source>
</evidence>
<dbReference type="GO" id="GO:0006364">
    <property type="term" value="P:rRNA processing"/>
    <property type="evidence" value="ECO:0007669"/>
    <property type="project" value="InterPro"/>
</dbReference>
<feature type="domain" description="RNase III" evidence="7">
    <location>
        <begin position="22"/>
        <end position="171"/>
    </location>
</feature>
<dbReference type="SUPFAM" id="SSF54768">
    <property type="entry name" value="dsRNA-binding domain-like"/>
    <property type="match status" value="1"/>
</dbReference>
<keyword evidence="5" id="KW-0694">RNA-binding</keyword>
<dbReference type="InterPro" id="IPR036389">
    <property type="entry name" value="RNase_III_sf"/>
</dbReference>
<comment type="similarity">
    <text evidence="1">Belongs to the ribonuclease III family.</text>
</comment>
<dbReference type="SMART" id="SM00535">
    <property type="entry name" value="RIBOc"/>
    <property type="match status" value="1"/>
</dbReference>
<dbReference type="CDD" id="cd10845">
    <property type="entry name" value="DSRM_RNAse_III_family"/>
    <property type="match status" value="1"/>
</dbReference>
<dbReference type="PANTHER" id="PTHR11207">
    <property type="entry name" value="RIBONUCLEASE III"/>
    <property type="match status" value="1"/>
</dbReference>
<dbReference type="Pfam" id="PF00035">
    <property type="entry name" value="dsrm"/>
    <property type="match status" value="1"/>
</dbReference>
<dbReference type="PROSITE" id="PS00517">
    <property type="entry name" value="RNASE_3_1"/>
    <property type="match status" value="1"/>
</dbReference>
<dbReference type="GO" id="GO:0003725">
    <property type="term" value="F:double-stranded RNA binding"/>
    <property type="evidence" value="ECO:0007669"/>
    <property type="project" value="TreeGrafter"/>
</dbReference>
<dbReference type="InterPro" id="IPR014720">
    <property type="entry name" value="dsRBD_dom"/>
</dbReference>
<sequence length="265" mass="30828">MDTKFKSNPYNSNNKLITSRDIINIMKSIDINDFKVNNLDHYTLAFIHKSYLKLSDYEEFNNPDPTRCLELQDKSYETMEFLGDSILGSIVSSYIYNRFHLIYNENEGFLTKLKIRIVCGENLALLSKNLKLFNHIILAKHIEENCSGRENLNILEDVFEAFIGAIYLDNDYQTTENILIKIIEKFVDFTDILLKDTNYKDQISRYFQQTYQMYPKYVSIKDKDNIFQSKLLHGDNIISTGSGNSKKKAEQDASRKALISFNVIA</sequence>
<feature type="domain" description="DRBM" evidence="6">
    <location>
        <begin position="198"/>
        <end position="263"/>
    </location>
</feature>
<reference evidence="8" key="1">
    <citation type="journal article" date="2020" name="Nature">
        <title>Giant virus diversity and host interactions through global metagenomics.</title>
        <authorList>
            <person name="Schulz F."/>
            <person name="Roux S."/>
            <person name="Paez-Espino D."/>
            <person name="Jungbluth S."/>
            <person name="Walsh D.A."/>
            <person name="Denef V.J."/>
            <person name="McMahon K.D."/>
            <person name="Konstantinidis K.T."/>
            <person name="Eloe-Fadrosh E.A."/>
            <person name="Kyrpides N.C."/>
            <person name="Woyke T."/>
        </authorList>
    </citation>
    <scope>NUCLEOTIDE SEQUENCE</scope>
    <source>
        <strain evidence="8">GVMAG-S-ERX555931-87</strain>
    </source>
</reference>
<dbReference type="InterPro" id="IPR011907">
    <property type="entry name" value="RNase_III"/>
</dbReference>
<dbReference type="AlphaFoldDB" id="A0A6C0FBP7"/>
<dbReference type="GO" id="GO:0010468">
    <property type="term" value="P:regulation of gene expression"/>
    <property type="evidence" value="ECO:0007669"/>
    <property type="project" value="TreeGrafter"/>
</dbReference>
<dbReference type="SMART" id="SM00358">
    <property type="entry name" value="DSRM"/>
    <property type="match status" value="1"/>
</dbReference>
<dbReference type="PANTHER" id="PTHR11207:SF0">
    <property type="entry name" value="RIBONUCLEASE 3"/>
    <property type="match status" value="1"/>
</dbReference>
<protein>
    <recommendedName>
        <fullName evidence="9">RNase III domain-containing protein</fullName>
    </recommendedName>
</protein>
<dbReference type="GO" id="GO:0004525">
    <property type="term" value="F:ribonuclease III activity"/>
    <property type="evidence" value="ECO:0007669"/>
    <property type="project" value="InterPro"/>
</dbReference>
<organism evidence="8">
    <name type="scientific">viral metagenome</name>
    <dbReference type="NCBI Taxonomy" id="1070528"/>
    <lineage>
        <taxon>unclassified sequences</taxon>
        <taxon>metagenomes</taxon>
        <taxon>organismal metagenomes</taxon>
    </lineage>
</organism>
<evidence type="ECO:0000256" key="4">
    <source>
        <dbReference type="ARBA" id="ARBA00022801"/>
    </source>
</evidence>
<proteinExistence type="inferred from homology"/>
<evidence type="ECO:0000313" key="8">
    <source>
        <dbReference type="EMBL" id="QHT36595.1"/>
    </source>
</evidence>
<evidence type="ECO:0000256" key="5">
    <source>
        <dbReference type="ARBA" id="ARBA00022884"/>
    </source>
</evidence>
<dbReference type="PROSITE" id="PS50137">
    <property type="entry name" value="DS_RBD"/>
    <property type="match status" value="1"/>
</dbReference>
<dbReference type="CDD" id="cd00593">
    <property type="entry name" value="RIBOc"/>
    <property type="match status" value="1"/>
</dbReference>
<evidence type="ECO:0000259" key="6">
    <source>
        <dbReference type="PROSITE" id="PS50137"/>
    </source>
</evidence>
<dbReference type="HAMAP" id="MF_00104">
    <property type="entry name" value="RNase_III"/>
    <property type="match status" value="1"/>
</dbReference>
<keyword evidence="3" id="KW-0255">Endonuclease</keyword>